<proteinExistence type="predicted"/>
<dbReference type="SUPFAM" id="SSF52833">
    <property type="entry name" value="Thioredoxin-like"/>
    <property type="match status" value="1"/>
</dbReference>
<feature type="transmembrane region" description="Helical" evidence="1">
    <location>
        <begin position="6"/>
        <end position="22"/>
    </location>
</feature>
<dbReference type="InterPro" id="IPR013766">
    <property type="entry name" value="Thioredoxin_domain"/>
</dbReference>
<evidence type="ECO:0000259" key="2">
    <source>
        <dbReference type="Pfam" id="PF00085"/>
    </source>
</evidence>
<dbReference type="CDD" id="cd02947">
    <property type="entry name" value="TRX_family"/>
    <property type="match status" value="1"/>
</dbReference>
<dbReference type="AlphaFoldDB" id="A0A831K2F7"/>
<dbReference type="PANTHER" id="PTHR43601">
    <property type="entry name" value="THIOREDOXIN, MITOCHONDRIAL"/>
    <property type="match status" value="1"/>
</dbReference>
<accession>A0A831K2F7</accession>
<keyword evidence="1" id="KW-1133">Transmembrane helix</keyword>
<dbReference type="GO" id="GO:0045454">
    <property type="term" value="P:cell redox homeostasis"/>
    <property type="evidence" value="ECO:0007669"/>
    <property type="project" value="TreeGrafter"/>
</dbReference>
<dbReference type="Pfam" id="PF00085">
    <property type="entry name" value="Thioredoxin"/>
    <property type="match status" value="1"/>
</dbReference>
<name>A0A831K2F7_9GAMM</name>
<keyword evidence="1" id="KW-0472">Membrane</keyword>
<feature type="domain" description="Thioredoxin" evidence="2">
    <location>
        <begin position="46"/>
        <end position="128"/>
    </location>
</feature>
<dbReference type="InterPro" id="IPR036249">
    <property type="entry name" value="Thioredoxin-like_sf"/>
</dbReference>
<sequence>MDWTPVIVFSLIAAAVGMQLFFRHKALQSKGQPATALKRAIPELDEQATGLIYCYSPSCAPCKIMLPAVNELAAENSNVHKLNILEHMDLAKEIGIRATPTTLLIGSGKVSRVILGTKNLKSLRKLMEQTQ</sequence>
<evidence type="ECO:0000256" key="1">
    <source>
        <dbReference type="SAM" id="Phobius"/>
    </source>
</evidence>
<reference evidence="3" key="1">
    <citation type="journal article" date="2020" name="mSystems">
        <title>Genome- and Community-Level Interaction Insights into Carbon Utilization and Element Cycling Functions of Hydrothermarchaeota in Hydrothermal Sediment.</title>
        <authorList>
            <person name="Zhou Z."/>
            <person name="Liu Y."/>
            <person name="Xu W."/>
            <person name="Pan J."/>
            <person name="Luo Z.H."/>
            <person name="Li M."/>
        </authorList>
    </citation>
    <scope>NUCLEOTIDE SEQUENCE [LARGE SCALE GENOMIC DNA]</scope>
    <source>
        <strain evidence="3">HyVt-26</strain>
    </source>
</reference>
<dbReference type="Gene3D" id="3.40.30.10">
    <property type="entry name" value="Glutaredoxin"/>
    <property type="match status" value="1"/>
</dbReference>
<gene>
    <name evidence="3" type="ORF">ENG92_00510</name>
</gene>
<organism evidence="3">
    <name type="scientific">Thiolapillus brandeum</name>
    <dbReference type="NCBI Taxonomy" id="1076588"/>
    <lineage>
        <taxon>Bacteria</taxon>
        <taxon>Pseudomonadati</taxon>
        <taxon>Pseudomonadota</taxon>
        <taxon>Gammaproteobacteria</taxon>
        <taxon>Chromatiales</taxon>
        <taxon>Sedimenticolaceae</taxon>
        <taxon>Thiolapillus</taxon>
    </lineage>
</organism>
<comment type="caution">
    <text evidence="3">The sequence shown here is derived from an EMBL/GenBank/DDBJ whole genome shotgun (WGS) entry which is preliminary data.</text>
</comment>
<dbReference type="PANTHER" id="PTHR43601:SF3">
    <property type="entry name" value="THIOREDOXIN, MITOCHONDRIAL"/>
    <property type="match status" value="1"/>
</dbReference>
<dbReference type="Proteomes" id="UP000885822">
    <property type="component" value="Unassembled WGS sequence"/>
</dbReference>
<evidence type="ECO:0000313" key="3">
    <source>
        <dbReference type="EMBL" id="HDK37487.1"/>
    </source>
</evidence>
<dbReference type="EMBL" id="DRCV01000025">
    <property type="protein sequence ID" value="HDK37487.1"/>
    <property type="molecule type" value="Genomic_DNA"/>
</dbReference>
<protein>
    <submittedName>
        <fullName evidence="3">Thioredoxin</fullName>
    </submittedName>
</protein>
<keyword evidence="1" id="KW-0812">Transmembrane</keyword>